<dbReference type="CDD" id="cd14808">
    <property type="entry name" value="RAP_D3"/>
    <property type="match status" value="1"/>
</dbReference>
<feature type="domain" description="Alpha-2-macroglobulin RAP C-terminal" evidence="4">
    <location>
        <begin position="157"/>
        <end position="376"/>
    </location>
</feature>
<sequence length="376" mass="44700">MIKSWSIVVVLVLALLAVSQVDADKKGKKYSREANDPQNFRHVAEEKYDPDFKNIQRPFRIAKLNLVWAKAQNRLTEPKLKSLYMELKIHDKEEISWKQLKQKDKNGLKEDELRRKLIGIMSTYDLLEHFEETQNTEKLKPYKKFHDSDERHKNKSLFKDKKLNRLWEKAEISGFTSDELKTLKQEFDHHQDKVDVYYSLLENIGTVDTEKHENAINTEDLDNYNLISNDPNENEIKTHAQNVKKFENDLNALRGHHTGIKDHYDRLERLVSSGPHSQDFIEPKVQGLWRVAQASNFTEKELNSIKTELYHFESRLLKLRHLHAEHALHKEKYKNEKVKDKGNRFEDMEDHLKKQTRKVEKLQENIERTIFKHSEL</sequence>
<accession>B3M1C9</accession>
<dbReference type="InParanoid" id="B3M1C9"/>
<evidence type="ECO:0000259" key="4">
    <source>
        <dbReference type="Pfam" id="PF06401"/>
    </source>
</evidence>
<dbReference type="HOGENOM" id="CLU_064512_0_0_1"/>
<dbReference type="PANTHER" id="PTHR16560">
    <property type="entry name" value="ALPHA-2-MACROGLOBULIN RECEPTOR-ASSOCIATED PROTEIN"/>
    <property type="match status" value="1"/>
</dbReference>
<dbReference type="Proteomes" id="UP000007801">
    <property type="component" value="Unassembled WGS sequence"/>
</dbReference>
<feature type="signal peptide" evidence="2">
    <location>
        <begin position="1"/>
        <end position="23"/>
    </location>
</feature>
<dbReference type="InterPro" id="IPR009066">
    <property type="entry name" value="MG_RAP_rcpt_1"/>
</dbReference>
<dbReference type="GeneID" id="6500626"/>
<dbReference type="InterPro" id="IPR038003">
    <property type="entry name" value="A2-macroglobuin_RAP"/>
</dbReference>
<evidence type="ECO:0000313" key="6">
    <source>
        <dbReference type="Proteomes" id="UP000007801"/>
    </source>
</evidence>
<proteinExistence type="predicted"/>
<dbReference type="EMBL" id="CH902617">
    <property type="protein sequence ID" value="EDV42156.1"/>
    <property type="molecule type" value="Genomic_DNA"/>
</dbReference>
<keyword evidence="1" id="KW-0175">Coiled coil</keyword>
<dbReference type="GO" id="GO:0048019">
    <property type="term" value="F:receptor antagonist activity"/>
    <property type="evidence" value="ECO:0007669"/>
    <property type="project" value="InterPro"/>
</dbReference>
<dbReference type="STRING" id="7217.B3M1C9"/>
<gene>
    <name evidence="5" type="primary">Dana\GF17843</name>
    <name evidence="5" type="synonym">dana_GLEANR_19105</name>
    <name evidence="5" type="ORF">GF17843</name>
</gene>
<keyword evidence="6" id="KW-1185">Reference proteome</keyword>
<dbReference type="Gene3D" id="1.20.81.10">
    <property type="entry name" value="RAP domain"/>
    <property type="match status" value="3"/>
</dbReference>
<dbReference type="eggNOG" id="KOG3956">
    <property type="taxonomic scope" value="Eukaryota"/>
</dbReference>
<dbReference type="SUPFAM" id="SSF47045">
    <property type="entry name" value="RAP domain-like"/>
    <property type="match status" value="3"/>
</dbReference>
<evidence type="ECO:0000259" key="3">
    <source>
        <dbReference type="Pfam" id="PF06400"/>
    </source>
</evidence>
<reference evidence="5 6" key="1">
    <citation type="journal article" date="2007" name="Nature">
        <title>Evolution of genes and genomes on the Drosophila phylogeny.</title>
        <authorList>
            <consortium name="Drosophila 12 Genomes Consortium"/>
            <person name="Clark A.G."/>
            <person name="Eisen M.B."/>
            <person name="Smith D.R."/>
            <person name="Bergman C.M."/>
            <person name="Oliver B."/>
            <person name="Markow T.A."/>
            <person name="Kaufman T.C."/>
            <person name="Kellis M."/>
            <person name="Gelbart W."/>
            <person name="Iyer V.N."/>
            <person name="Pollard D.A."/>
            <person name="Sackton T.B."/>
            <person name="Larracuente A.M."/>
            <person name="Singh N.D."/>
            <person name="Abad J.P."/>
            <person name="Abt D.N."/>
            <person name="Adryan B."/>
            <person name="Aguade M."/>
            <person name="Akashi H."/>
            <person name="Anderson W.W."/>
            <person name="Aquadro C.F."/>
            <person name="Ardell D.H."/>
            <person name="Arguello R."/>
            <person name="Artieri C.G."/>
            <person name="Barbash D.A."/>
            <person name="Barker D."/>
            <person name="Barsanti P."/>
            <person name="Batterham P."/>
            <person name="Batzoglou S."/>
            <person name="Begun D."/>
            <person name="Bhutkar A."/>
            <person name="Blanco E."/>
            <person name="Bosak S.A."/>
            <person name="Bradley R.K."/>
            <person name="Brand A.D."/>
            <person name="Brent M.R."/>
            <person name="Brooks A.N."/>
            <person name="Brown R.H."/>
            <person name="Butlin R.K."/>
            <person name="Caggese C."/>
            <person name="Calvi B.R."/>
            <person name="Bernardo de Carvalho A."/>
            <person name="Caspi A."/>
            <person name="Castrezana S."/>
            <person name="Celniker S.E."/>
            <person name="Chang J.L."/>
            <person name="Chapple C."/>
            <person name="Chatterji S."/>
            <person name="Chinwalla A."/>
            <person name="Civetta A."/>
            <person name="Clifton S.W."/>
            <person name="Comeron J.M."/>
            <person name="Costello J.C."/>
            <person name="Coyne J.A."/>
            <person name="Daub J."/>
            <person name="David R.G."/>
            <person name="Delcher A.L."/>
            <person name="Delehaunty K."/>
            <person name="Do C.B."/>
            <person name="Ebling H."/>
            <person name="Edwards K."/>
            <person name="Eickbush T."/>
            <person name="Evans J.D."/>
            <person name="Filipski A."/>
            <person name="Findeiss S."/>
            <person name="Freyhult E."/>
            <person name="Fulton L."/>
            <person name="Fulton R."/>
            <person name="Garcia A.C."/>
            <person name="Gardiner A."/>
            <person name="Garfield D.A."/>
            <person name="Garvin B.E."/>
            <person name="Gibson G."/>
            <person name="Gilbert D."/>
            <person name="Gnerre S."/>
            <person name="Godfrey J."/>
            <person name="Good R."/>
            <person name="Gotea V."/>
            <person name="Gravely B."/>
            <person name="Greenberg A.J."/>
            <person name="Griffiths-Jones S."/>
            <person name="Gross S."/>
            <person name="Guigo R."/>
            <person name="Gustafson E.A."/>
            <person name="Haerty W."/>
            <person name="Hahn M.W."/>
            <person name="Halligan D.L."/>
            <person name="Halpern A.L."/>
            <person name="Halter G.M."/>
            <person name="Han M.V."/>
            <person name="Heger A."/>
            <person name="Hillier L."/>
            <person name="Hinrichs A.S."/>
            <person name="Holmes I."/>
            <person name="Hoskins R.A."/>
            <person name="Hubisz M.J."/>
            <person name="Hultmark D."/>
            <person name="Huntley M.A."/>
            <person name="Jaffe D.B."/>
            <person name="Jagadeeshan S."/>
            <person name="Jeck W.R."/>
            <person name="Johnson J."/>
            <person name="Jones C.D."/>
            <person name="Jordan W.C."/>
            <person name="Karpen G.H."/>
            <person name="Kataoka E."/>
            <person name="Keightley P.D."/>
            <person name="Kheradpour P."/>
            <person name="Kirkness E.F."/>
            <person name="Koerich L.B."/>
            <person name="Kristiansen K."/>
            <person name="Kudrna D."/>
            <person name="Kulathinal R.J."/>
            <person name="Kumar S."/>
            <person name="Kwok R."/>
            <person name="Lander E."/>
            <person name="Langley C.H."/>
            <person name="Lapoint R."/>
            <person name="Lazzaro B.P."/>
            <person name="Lee S.J."/>
            <person name="Levesque L."/>
            <person name="Li R."/>
            <person name="Lin C.F."/>
            <person name="Lin M.F."/>
            <person name="Lindblad-Toh K."/>
            <person name="Llopart A."/>
            <person name="Long M."/>
            <person name="Low L."/>
            <person name="Lozovsky E."/>
            <person name="Lu J."/>
            <person name="Luo M."/>
            <person name="Machado C.A."/>
            <person name="Makalowski W."/>
            <person name="Marzo M."/>
            <person name="Matsuda M."/>
            <person name="Matzkin L."/>
            <person name="McAllister B."/>
            <person name="McBride C.S."/>
            <person name="McKernan B."/>
            <person name="McKernan K."/>
            <person name="Mendez-Lago M."/>
            <person name="Minx P."/>
            <person name="Mollenhauer M.U."/>
            <person name="Montooth K."/>
            <person name="Mount S.M."/>
            <person name="Mu X."/>
            <person name="Myers E."/>
            <person name="Negre B."/>
            <person name="Newfeld S."/>
            <person name="Nielsen R."/>
            <person name="Noor M.A."/>
            <person name="O'Grady P."/>
            <person name="Pachter L."/>
            <person name="Papaceit M."/>
            <person name="Parisi M.J."/>
            <person name="Parisi M."/>
            <person name="Parts L."/>
            <person name="Pedersen J.S."/>
            <person name="Pesole G."/>
            <person name="Phillippy A.M."/>
            <person name="Ponting C.P."/>
            <person name="Pop M."/>
            <person name="Porcelli D."/>
            <person name="Powell J.R."/>
            <person name="Prohaska S."/>
            <person name="Pruitt K."/>
            <person name="Puig M."/>
            <person name="Quesneville H."/>
            <person name="Ram K.R."/>
            <person name="Rand D."/>
            <person name="Rasmussen M.D."/>
            <person name="Reed L.K."/>
            <person name="Reenan R."/>
            <person name="Reily A."/>
            <person name="Remington K.A."/>
            <person name="Rieger T.T."/>
            <person name="Ritchie M.G."/>
            <person name="Robin C."/>
            <person name="Rogers Y.H."/>
            <person name="Rohde C."/>
            <person name="Rozas J."/>
            <person name="Rubenfield M.J."/>
            <person name="Ruiz A."/>
            <person name="Russo S."/>
            <person name="Salzberg S.L."/>
            <person name="Sanchez-Gracia A."/>
            <person name="Saranga D.J."/>
            <person name="Sato H."/>
            <person name="Schaeffer S.W."/>
            <person name="Schatz M.C."/>
            <person name="Schlenke T."/>
            <person name="Schwartz R."/>
            <person name="Segarra C."/>
            <person name="Singh R.S."/>
            <person name="Sirot L."/>
            <person name="Sirota M."/>
            <person name="Sisneros N.B."/>
            <person name="Smith C.D."/>
            <person name="Smith T.F."/>
            <person name="Spieth J."/>
            <person name="Stage D.E."/>
            <person name="Stark A."/>
            <person name="Stephan W."/>
            <person name="Strausberg R.L."/>
            <person name="Strempel S."/>
            <person name="Sturgill D."/>
            <person name="Sutton G."/>
            <person name="Sutton G.G."/>
            <person name="Tao W."/>
            <person name="Teichmann S."/>
            <person name="Tobari Y.N."/>
            <person name="Tomimura Y."/>
            <person name="Tsolas J.M."/>
            <person name="Valente V.L."/>
            <person name="Venter E."/>
            <person name="Venter J.C."/>
            <person name="Vicario S."/>
            <person name="Vieira F.G."/>
            <person name="Vilella A.J."/>
            <person name="Villasante A."/>
            <person name="Walenz B."/>
            <person name="Wang J."/>
            <person name="Wasserman M."/>
            <person name="Watts T."/>
            <person name="Wilson D."/>
            <person name="Wilson R.K."/>
            <person name="Wing R.A."/>
            <person name="Wolfner M.F."/>
            <person name="Wong A."/>
            <person name="Wong G.K."/>
            <person name="Wu C.I."/>
            <person name="Wu G."/>
            <person name="Yamamoto D."/>
            <person name="Yang H.P."/>
            <person name="Yang S.P."/>
            <person name="Yorke J.A."/>
            <person name="Yoshida K."/>
            <person name="Zdobnov E."/>
            <person name="Zhang P."/>
            <person name="Zhang Y."/>
            <person name="Zimin A.V."/>
            <person name="Baldwin J."/>
            <person name="Abdouelleil A."/>
            <person name="Abdulkadir J."/>
            <person name="Abebe A."/>
            <person name="Abera B."/>
            <person name="Abreu J."/>
            <person name="Acer S.C."/>
            <person name="Aftuck L."/>
            <person name="Alexander A."/>
            <person name="An P."/>
            <person name="Anderson E."/>
            <person name="Anderson S."/>
            <person name="Arachi H."/>
            <person name="Azer M."/>
            <person name="Bachantsang P."/>
            <person name="Barry A."/>
            <person name="Bayul T."/>
            <person name="Berlin A."/>
            <person name="Bessette D."/>
            <person name="Bloom T."/>
            <person name="Blye J."/>
            <person name="Boguslavskiy L."/>
            <person name="Bonnet C."/>
            <person name="Boukhgalter B."/>
            <person name="Bourzgui I."/>
            <person name="Brown A."/>
            <person name="Cahill P."/>
            <person name="Channer S."/>
            <person name="Cheshatsang Y."/>
            <person name="Chuda L."/>
            <person name="Citroen M."/>
            <person name="Collymore A."/>
            <person name="Cooke P."/>
            <person name="Costello M."/>
            <person name="D'Aco K."/>
            <person name="Daza R."/>
            <person name="De Haan G."/>
            <person name="DeGray S."/>
            <person name="DeMaso C."/>
            <person name="Dhargay N."/>
            <person name="Dooley K."/>
            <person name="Dooley E."/>
            <person name="Doricent M."/>
            <person name="Dorje P."/>
            <person name="Dorjee K."/>
            <person name="Dupes A."/>
            <person name="Elong R."/>
            <person name="Falk J."/>
            <person name="Farina A."/>
            <person name="Faro S."/>
            <person name="Ferguson D."/>
            <person name="Fisher S."/>
            <person name="Foley C.D."/>
            <person name="Franke A."/>
            <person name="Friedrich D."/>
            <person name="Gadbois L."/>
            <person name="Gearin G."/>
            <person name="Gearin C.R."/>
            <person name="Giannoukos G."/>
            <person name="Goode T."/>
            <person name="Graham J."/>
            <person name="Grandbois E."/>
            <person name="Grewal S."/>
            <person name="Gyaltsen K."/>
            <person name="Hafez N."/>
            <person name="Hagos B."/>
            <person name="Hall J."/>
            <person name="Henson C."/>
            <person name="Hollinger A."/>
            <person name="Honan T."/>
            <person name="Huard M.D."/>
            <person name="Hughes L."/>
            <person name="Hurhula B."/>
            <person name="Husby M.E."/>
            <person name="Kamat A."/>
            <person name="Kanga B."/>
            <person name="Kashin S."/>
            <person name="Khazanovich D."/>
            <person name="Kisner P."/>
            <person name="Lance K."/>
            <person name="Lara M."/>
            <person name="Lee W."/>
            <person name="Lennon N."/>
            <person name="Letendre F."/>
            <person name="LeVine R."/>
            <person name="Lipovsky A."/>
            <person name="Liu X."/>
            <person name="Liu J."/>
            <person name="Liu S."/>
            <person name="Lokyitsang T."/>
            <person name="Lokyitsang Y."/>
            <person name="Lubonja R."/>
            <person name="Lui A."/>
            <person name="MacDonald P."/>
            <person name="Magnisalis V."/>
            <person name="Maru K."/>
            <person name="Matthews C."/>
            <person name="McCusker W."/>
            <person name="McDonough S."/>
            <person name="Mehta T."/>
            <person name="Meldrim J."/>
            <person name="Meneus L."/>
            <person name="Mihai O."/>
            <person name="Mihalev A."/>
            <person name="Mihova T."/>
            <person name="Mittelman R."/>
            <person name="Mlenga V."/>
            <person name="Montmayeur A."/>
            <person name="Mulrain L."/>
            <person name="Navidi A."/>
            <person name="Naylor J."/>
            <person name="Negash T."/>
            <person name="Nguyen T."/>
            <person name="Nguyen N."/>
            <person name="Nicol R."/>
            <person name="Norbu C."/>
            <person name="Norbu N."/>
            <person name="Novod N."/>
            <person name="O'Neill B."/>
            <person name="Osman S."/>
            <person name="Markiewicz E."/>
            <person name="Oyono O.L."/>
            <person name="Patti C."/>
            <person name="Phunkhang P."/>
            <person name="Pierre F."/>
            <person name="Priest M."/>
            <person name="Raghuraman S."/>
            <person name="Rege F."/>
            <person name="Reyes R."/>
            <person name="Rise C."/>
            <person name="Rogov P."/>
            <person name="Ross K."/>
            <person name="Ryan E."/>
            <person name="Settipalli S."/>
            <person name="Shea T."/>
            <person name="Sherpa N."/>
            <person name="Shi L."/>
            <person name="Shih D."/>
            <person name="Sparrow T."/>
            <person name="Spaulding J."/>
            <person name="Stalker J."/>
            <person name="Stange-Thomann N."/>
            <person name="Stavropoulos S."/>
            <person name="Stone C."/>
            <person name="Strader C."/>
            <person name="Tesfaye S."/>
            <person name="Thomson T."/>
            <person name="Thoulutsang Y."/>
            <person name="Thoulutsang D."/>
            <person name="Topham K."/>
            <person name="Topping I."/>
            <person name="Tsamla T."/>
            <person name="Vassiliev H."/>
            <person name="Vo A."/>
            <person name="Wangchuk T."/>
            <person name="Wangdi T."/>
            <person name="Weiand M."/>
            <person name="Wilkinson J."/>
            <person name="Wilson A."/>
            <person name="Yadav S."/>
            <person name="Young G."/>
            <person name="Yu Q."/>
            <person name="Zembek L."/>
            <person name="Zhong D."/>
            <person name="Zimmer A."/>
            <person name="Zwirko Z."/>
            <person name="Jaffe D.B."/>
            <person name="Alvarez P."/>
            <person name="Brockman W."/>
            <person name="Butler J."/>
            <person name="Chin C."/>
            <person name="Gnerre S."/>
            <person name="Grabherr M."/>
            <person name="Kleber M."/>
            <person name="Mauceli E."/>
            <person name="MacCallum I."/>
        </authorList>
    </citation>
    <scope>NUCLEOTIDE SEQUENCE [LARGE SCALE GENOMIC DNA]</scope>
    <source>
        <strain evidence="6">Tucson 14024-0371.13</strain>
    </source>
</reference>
<dbReference type="InterPro" id="IPR036744">
    <property type="entry name" value="RAP_sf"/>
</dbReference>
<evidence type="ECO:0000256" key="2">
    <source>
        <dbReference type="SAM" id="SignalP"/>
    </source>
</evidence>
<dbReference type="PANTHER" id="PTHR16560:SF2">
    <property type="entry name" value="ALPHA-2-MACROGLOBULIN RECEPTOR-ASSOCIATED PROTEIN"/>
    <property type="match status" value="1"/>
</dbReference>
<dbReference type="GO" id="GO:0050750">
    <property type="term" value="F:low-density lipoprotein particle receptor binding"/>
    <property type="evidence" value="ECO:0007669"/>
    <property type="project" value="InterPro"/>
</dbReference>
<dbReference type="FunCoup" id="B3M1C9">
    <property type="interactions" value="630"/>
</dbReference>
<dbReference type="KEGG" id="dan:6500626"/>
<evidence type="ECO:0000313" key="5">
    <source>
        <dbReference type="EMBL" id="EDV42156.1"/>
    </source>
</evidence>
<dbReference type="PhylomeDB" id="B3M1C9"/>
<dbReference type="Pfam" id="PF06401">
    <property type="entry name" value="Alpha-2-MRAP_C"/>
    <property type="match status" value="1"/>
</dbReference>
<dbReference type="OrthoDB" id="5817428at2759"/>
<dbReference type="GO" id="GO:0005783">
    <property type="term" value="C:endoplasmic reticulum"/>
    <property type="evidence" value="ECO:0007669"/>
    <property type="project" value="InterPro"/>
</dbReference>
<keyword evidence="2" id="KW-0732">Signal</keyword>
<dbReference type="InterPro" id="IPR010483">
    <property type="entry name" value="Alpha_2_MRAP_C"/>
</dbReference>
<dbReference type="Pfam" id="PF06400">
    <property type="entry name" value="Alpha-2-MRAP_N"/>
    <property type="match status" value="1"/>
</dbReference>
<dbReference type="OMA" id="QEFEHHQ"/>
<feature type="chain" id="PRO_5002789844" description="Alpha-2-macroglobulin receptor-associated protein" evidence="2">
    <location>
        <begin position="24"/>
        <end position="376"/>
    </location>
</feature>
<name>B3M1C9_DROAN</name>
<evidence type="ECO:0008006" key="7">
    <source>
        <dbReference type="Google" id="ProtNLM"/>
    </source>
</evidence>
<dbReference type="InterPro" id="IPR037999">
    <property type="entry name" value="RAP_D3"/>
</dbReference>
<dbReference type="AlphaFoldDB" id="B3M1C9"/>
<evidence type="ECO:0000256" key="1">
    <source>
        <dbReference type="SAM" id="Coils"/>
    </source>
</evidence>
<feature type="domain" description="Alpha-2-macroglobulin receptor-associated protein" evidence="3">
    <location>
        <begin position="13"/>
        <end position="137"/>
    </location>
</feature>
<feature type="coiled-coil region" evidence="1">
    <location>
        <begin position="345"/>
        <end position="372"/>
    </location>
</feature>
<organism evidence="5 6">
    <name type="scientific">Drosophila ananassae</name>
    <name type="common">Fruit fly</name>
    <dbReference type="NCBI Taxonomy" id="7217"/>
    <lineage>
        <taxon>Eukaryota</taxon>
        <taxon>Metazoa</taxon>
        <taxon>Ecdysozoa</taxon>
        <taxon>Arthropoda</taxon>
        <taxon>Hexapoda</taxon>
        <taxon>Insecta</taxon>
        <taxon>Pterygota</taxon>
        <taxon>Neoptera</taxon>
        <taxon>Endopterygota</taxon>
        <taxon>Diptera</taxon>
        <taxon>Brachycera</taxon>
        <taxon>Muscomorpha</taxon>
        <taxon>Ephydroidea</taxon>
        <taxon>Drosophilidae</taxon>
        <taxon>Drosophila</taxon>
        <taxon>Sophophora</taxon>
    </lineage>
</organism>
<dbReference type="GO" id="GO:0008201">
    <property type="term" value="F:heparin binding"/>
    <property type="evidence" value="ECO:0007669"/>
    <property type="project" value="InterPro"/>
</dbReference>
<protein>
    <recommendedName>
        <fullName evidence="7">Alpha-2-macroglobulin receptor-associated protein</fullName>
    </recommendedName>
</protein>
<dbReference type="GO" id="GO:0048259">
    <property type="term" value="P:regulation of receptor-mediated endocytosis"/>
    <property type="evidence" value="ECO:0007669"/>
    <property type="project" value="TreeGrafter"/>
</dbReference>